<protein>
    <submittedName>
        <fullName evidence="2">Uncharacterized protein</fullName>
    </submittedName>
</protein>
<dbReference type="RefSeq" id="XP_014559574.1">
    <property type="nucleotide sequence ID" value="XM_014704088.1"/>
</dbReference>
<dbReference type="HOGENOM" id="CLU_2527127_0_0_1"/>
<gene>
    <name evidence="2" type="ORF">COCVIDRAFT_91490</name>
</gene>
<evidence type="ECO:0000313" key="3">
    <source>
        <dbReference type="Proteomes" id="UP000054337"/>
    </source>
</evidence>
<organism evidence="2 3">
    <name type="scientific">Bipolaris victoriae (strain FI3)</name>
    <name type="common">Victoria blight of oats agent</name>
    <name type="synonym">Cochliobolus victoriae</name>
    <dbReference type="NCBI Taxonomy" id="930091"/>
    <lineage>
        <taxon>Eukaryota</taxon>
        <taxon>Fungi</taxon>
        <taxon>Dikarya</taxon>
        <taxon>Ascomycota</taxon>
        <taxon>Pezizomycotina</taxon>
        <taxon>Dothideomycetes</taxon>
        <taxon>Pleosporomycetidae</taxon>
        <taxon>Pleosporales</taxon>
        <taxon>Pleosporineae</taxon>
        <taxon>Pleosporaceae</taxon>
        <taxon>Bipolaris</taxon>
    </lineage>
</organism>
<dbReference type="EMBL" id="KI968709">
    <property type="protein sequence ID" value="EUN30000.1"/>
    <property type="molecule type" value="Genomic_DNA"/>
</dbReference>
<keyword evidence="3" id="KW-1185">Reference proteome</keyword>
<dbReference type="Proteomes" id="UP000054337">
    <property type="component" value="Unassembled WGS sequence"/>
</dbReference>
<dbReference type="GeneID" id="26259357"/>
<evidence type="ECO:0000256" key="1">
    <source>
        <dbReference type="SAM" id="MobiDB-lite"/>
    </source>
</evidence>
<sequence length="84" mass="9419">MHCRSTVPGETRGESSWARRKQASKQARCCCHRCGCWDRAEVPRHCPRSGTTLAESLRLTHTPLPPPDDDSSRRRCSRASPTAD</sequence>
<proteinExistence type="predicted"/>
<dbReference type="AlphaFoldDB" id="W7EVW6"/>
<feature type="region of interest" description="Disordered" evidence="1">
    <location>
        <begin position="1"/>
        <end position="26"/>
    </location>
</feature>
<evidence type="ECO:0000313" key="2">
    <source>
        <dbReference type="EMBL" id="EUN30000.1"/>
    </source>
</evidence>
<name>W7EVW6_BIPV3</name>
<reference evidence="2 3" key="1">
    <citation type="journal article" date="2013" name="PLoS Genet.">
        <title>Comparative genome structure, secondary metabolite, and effector coding capacity across Cochliobolus pathogens.</title>
        <authorList>
            <person name="Condon B.J."/>
            <person name="Leng Y."/>
            <person name="Wu D."/>
            <person name="Bushley K.E."/>
            <person name="Ohm R.A."/>
            <person name="Otillar R."/>
            <person name="Martin J."/>
            <person name="Schackwitz W."/>
            <person name="Grimwood J."/>
            <person name="MohdZainudin N."/>
            <person name="Xue C."/>
            <person name="Wang R."/>
            <person name="Manning V.A."/>
            <person name="Dhillon B."/>
            <person name="Tu Z.J."/>
            <person name="Steffenson B.J."/>
            <person name="Salamov A."/>
            <person name="Sun H."/>
            <person name="Lowry S."/>
            <person name="LaButti K."/>
            <person name="Han J."/>
            <person name="Copeland A."/>
            <person name="Lindquist E."/>
            <person name="Barry K."/>
            <person name="Schmutz J."/>
            <person name="Baker S.E."/>
            <person name="Ciuffetti L.M."/>
            <person name="Grigoriev I.V."/>
            <person name="Zhong S."/>
            <person name="Turgeon B.G."/>
        </authorList>
    </citation>
    <scope>NUCLEOTIDE SEQUENCE [LARGE SCALE GENOMIC DNA]</scope>
    <source>
        <strain evidence="2 3">FI3</strain>
    </source>
</reference>
<accession>W7EVW6</accession>
<feature type="region of interest" description="Disordered" evidence="1">
    <location>
        <begin position="57"/>
        <end position="84"/>
    </location>
</feature>